<gene>
    <name evidence="1" type="ORF">ES288_D06G233300v1</name>
</gene>
<evidence type="ECO:0000313" key="1">
    <source>
        <dbReference type="EMBL" id="TYG66012.1"/>
    </source>
</evidence>
<evidence type="ECO:0000313" key="2">
    <source>
        <dbReference type="Proteomes" id="UP000323506"/>
    </source>
</evidence>
<dbReference type="Proteomes" id="UP000323506">
    <property type="component" value="Chromosome D06"/>
</dbReference>
<name>A0A5D2CD18_GOSDA</name>
<accession>A0A5D2CD18</accession>
<proteinExistence type="predicted"/>
<protein>
    <submittedName>
        <fullName evidence="1">Uncharacterized protein</fullName>
    </submittedName>
</protein>
<keyword evidence="2" id="KW-1185">Reference proteome</keyword>
<dbReference type="EMBL" id="CM017706">
    <property type="protein sequence ID" value="TYG66012.1"/>
    <property type="molecule type" value="Genomic_DNA"/>
</dbReference>
<sequence length="65" mass="7757">MHAYVRALKSLQNCLIISRKCPMHEFNVSYLSSTQQITYLSSLFFNFNLVQKYRDNRISMEYTRG</sequence>
<dbReference type="AlphaFoldDB" id="A0A5D2CD18"/>
<reference evidence="1 2" key="1">
    <citation type="submission" date="2019-06" db="EMBL/GenBank/DDBJ databases">
        <title>WGS assembly of Gossypium darwinii.</title>
        <authorList>
            <person name="Chen Z.J."/>
            <person name="Sreedasyam A."/>
            <person name="Ando A."/>
            <person name="Song Q."/>
            <person name="De L."/>
            <person name="Hulse-Kemp A."/>
            <person name="Ding M."/>
            <person name="Ye W."/>
            <person name="Kirkbride R."/>
            <person name="Jenkins J."/>
            <person name="Plott C."/>
            <person name="Lovell J."/>
            <person name="Lin Y.-M."/>
            <person name="Vaughn R."/>
            <person name="Liu B."/>
            <person name="Li W."/>
            <person name="Simpson S."/>
            <person name="Scheffler B."/>
            <person name="Saski C."/>
            <person name="Grover C."/>
            <person name="Hu G."/>
            <person name="Conover J."/>
            <person name="Carlson J."/>
            <person name="Shu S."/>
            <person name="Boston L."/>
            <person name="Williams M."/>
            <person name="Peterson D."/>
            <person name="Mcgee K."/>
            <person name="Jones D."/>
            <person name="Wendel J."/>
            <person name="Stelly D."/>
            <person name="Grimwood J."/>
            <person name="Schmutz J."/>
        </authorList>
    </citation>
    <scope>NUCLEOTIDE SEQUENCE [LARGE SCALE GENOMIC DNA]</scope>
    <source>
        <strain evidence="1">1808015.09</strain>
    </source>
</reference>
<organism evidence="1 2">
    <name type="scientific">Gossypium darwinii</name>
    <name type="common">Darwin's cotton</name>
    <name type="synonym">Gossypium barbadense var. darwinii</name>
    <dbReference type="NCBI Taxonomy" id="34276"/>
    <lineage>
        <taxon>Eukaryota</taxon>
        <taxon>Viridiplantae</taxon>
        <taxon>Streptophyta</taxon>
        <taxon>Embryophyta</taxon>
        <taxon>Tracheophyta</taxon>
        <taxon>Spermatophyta</taxon>
        <taxon>Magnoliopsida</taxon>
        <taxon>eudicotyledons</taxon>
        <taxon>Gunneridae</taxon>
        <taxon>Pentapetalae</taxon>
        <taxon>rosids</taxon>
        <taxon>malvids</taxon>
        <taxon>Malvales</taxon>
        <taxon>Malvaceae</taxon>
        <taxon>Malvoideae</taxon>
        <taxon>Gossypium</taxon>
    </lineage>
</organism>